<reference evidence="3" key="1">
    <citation type="submission" date="2013-09" db="EMBL/GenBank/DDBJ databases">
        <title>Corchorus olitorius genome sequencing.</title>
        <authorList>
            <person name="Alam M."/>
            <person name="Haque M.S."/>
            <person name="Islam M.S."/>
            <person name="Emdad E.M."/>
            <person name="Islam M.M."/>
            <person name="Ahmed B."/>
            <person name="Halim A."/>
            <person name="Hossen Q.M.M."/>
            <person name="Hossain M.Z."/>
            <person name="Ahmed R."/>
            <person name="Khan M.M."/>
            <person name="Islam R."/>
            <person name="Rashid M.M."/>
            <person name="Khan S.A."/>
            <person name="Rahman M.S."/>
            <person name="Alam M."/>
            <person name="Yahiya A.S."/>
            <person name="Khan M.S."/>
            <person name="Azam M.S."/>
            <person name="Haque T."/>
            <person name="Lashkar M.Z.H."/>
            <person name="Akhand A.I."/>
            <person name="Morshed G."/>
            <person name="Roy S."/>
            <person name="Uddin K.S."/>
            <person name="Rabeya T."/>
            <person name="Hossain A.S."/>
            <person name="Chowdhury A."/>
            <person name="Snigdha A.R."/>
            <person name="Mortoza M.S."/>
            <person name="Matin S.A."/>
            <person name="Hoque S.M.E."/>
            <person name="Islam M.K."/>
            <person name="Roy D.K."/>
            <person name="Haider R."/>
            <person name="Moosa M.M."/>
            <person name="Elias S.M."/>
            <person name="Hasan A.M."/>
            <person name="Jahan S."/>
            <person name="Shafiuddin M."/>
            <person name="Mahmood N."/>
            <person name="Shommy N.S."/>
        </authorList>
    </citation>
    <scope>NUCLEOTIDE SEQUENCE [LARGE SCALE GENOMIC DNA]</scope>
    <source>
        <strain evidence="3">cv. O-4</strain>
    </source>
</reference>
<evidence type="ECO:0000256" key="1">
    <source>
        <dbReference type="SAM" id="MobiDB-lite"/>
    </source>
</evidence>
<dbReference type="EMBL" id="AWUE01021124">
    <property type="protein sequence ID" value="OMO63405.1"/>
    <property type="molecule type" value="Genomic_DNA"/>
</dbReference>
<feature type="region of interest" description="Disordered" evidence="1">
    <location>
        <begin position="103"/>
        <end position="122"/>
    </location>
</feature>
<sequence length="122" mass="13237">MGSSENTIIAAEKTSTSVFQVDGMFLRKILSRPSFIGNSMRFSTENAAVVPFEWEMEPGTPKTPQSDTVPRIKPPPAMQSQSLEKPSFASSRATSMFLSCFGLGGTPRKGKKGKSKAKGYIK</sequence>
<feature type="region of interest" description="Disordered" evidence="1">
    <location>
        <begin position="56"/>
        <end position="86"/>
    </location>
</feature>
<name>A0A1R3GZ60_9ROSI</name>
<proteinExistence type="predicted"/>
<gene>
    <name evidence="2" type="ORF">COLO4_32474</name>
</gene>
<organism evidence="2 3">
    <name type="scientific">Corchorus olitorius</name>
    <dbReference type="NCBI Taxonomy" id="93759"/>
    <lineage>
        <taxon>Eukaryota</taxon>
        <taxon>Viridiplantae</taxon>
        <taxon>Streptophyta</taxon>
        <taxon>Embryophyta</taxon>
        <taxon>Tracheophyta</taxon>
        <taxon>Spermatophyta</taxon>
        <taxon>Magnoliopsida</taxon>
        <taxon>eudicotyledons</taxon>
        <taxon>Gunneridae</taxon>
        <taxon>Pentapetalae</taxon>
        <taxon>rosids</taxon>
        <taxon>malvids</taxon>
        <taxon>Malvales</taxon>
        <taxon>Malvaceae</taxon>
        <taxon>Grewioideae</taxon>
        <taxon>Apeibeae</taxon>
        <taxon>Corchorus</taxon>
    </lineage>
</organism>
<dbReference type="Proteomes" id="UP000187203">
    <property type="component" value="Unassembled WGS sequence"/>
</dbReference>
<accession>A0A1R3GZ60</accession>
<dbReference type="PANTHER" id="PTHR33257">
    <property type="entry name" value="OS05G0165500 PROTEIN"/>
    <property type="match status" value="1"/>
</dbReference>
<keyword evidence="3" id="KW-1185">Reference proteome</keyword>
<protein>
    <submittedName>
        <fullName evidence="2">Uncharacterized protein</fullName>
    </submittedName>
</protein>
<feature type="compositionally biased region" description="Basic residues" evidence="1">
    <location>
        <begin position="108"/>
        <end position="122"/>
    </location>
</feature>
<dbReference type="OrthoDB" id="1684445at2759"/>
<comment type="caution">
    <text evidence="2">The sequence shown here is derived from an EMBL/GenBank/DDBJ whole genome shotgun (WGS) entry which is preliminary data.</text>
</comment>
<evidence type="ECO:0000313" key="3">
    <source>
        <dbReference type="Proteomes" id="UP000187203"/>
    </source>
</evidence>
<dbReference type="AlphaFoldDB" id="A0A1R3GZ60"/>
<dbReference type="PANTHER" id="PTHR33257:SF29">
    <property type="match status" value="1"/>
</dbReference>
<evidence type="ECO:0000313" key="2">
    <source>
        <dbReference type="EMBL" id="OMO63405.1"/>
    </source>
</evidence>